<comment type="caution">
    <text evidence="2">The sequence shown here is derived from an EMBL/GenBank/DDBJ whole genome shotgun (WGS) entry which is preliminary data.</text>
</comment>
<dbReference type="SMART" id="SM00481">
    <property type="entry name" value="POLIIIAc"/>
    <property type="match status" value="1"/>
</dbReference>
<proteinExistence type="predicted"/>
<evidence type="ECO:0000259" key="1">
    <source>
        <dbReference type="SMART" id="SM00481"/>
    </source>
</evidence>
<dbReference type="CDD" id="cd07437">
    <property type="entry name" value="PHP_HisPPase_Ycdx_like"/>
    <property type="match status" value="1"/>
</dbReference>
<accession>A0ABS7DSR9</accession>
<dbReference type="PANTHER" id="PTHR36928">
    <property type="entry name" value="PHOSPHATASE YCDX-RELATED"/>
    <property type="match status" value="1"/>
</dbReference>
<name>A0ABS7DSR9_9FIRM</name>
<reference evidence="2 3" key="1">
    <citation type="submission" date="2021-03" db="EMBL/GenBank/DDBJ databases">
        <title>Caproiciproducens sp. nov. isolated from feces of cow.</title>
        <authorList>
            <person name="Choi J.-Y."/>
        </authorList>
    </citation>
    <scope>NUCLEOTIDE SEQUENCE [LARGE SCALE GENOMIC DNA]</scope>
    <source>
        <strain evidence="2 3">AGMB10547</strain>
    </source>
</reference>
<evidence type="ECO:0000313" key="2">
    <source>
        <dbReference type="EMBL" id="MBW7573616.1"/>
    </source>
</evidence>
<organism evidence="2 3">
    <name type="scientific">Caproiciproducens faecalis</name>
    <dbReference type="NCBI Taxonomy" id="2820301"/>
    <lineage>
        <taxon>Bacteria</taxon>
        <taxon>Bacillati</taxon>
        <taxon>Bacillota</taxon>
        <taxon>Clostridia</taxon>
        <taxon>Eubacteriales</taxon>
        <taxon>Acutalibacteraceae</taxon>
        <taxon>Caproiciproducens</taxon>
    </lineage>
</organism>
<dbReference type="InterPro" id="IPR050243">
    <property type="entry name" value="PHP_phosphatase"/>
</dbReference>
<keyword evidence="3" id="KW-1185">Reference proteome</keyword>
<dbReference type="Gene3D" id="3.20.20.140">
    <property type="entry name" value="Metal-dependent hydrolases"/>
    <property type="match status" value="1"/>
</dbReference>
<feature type="domain" description="Polymerase/histidinol phosphatase N-terminal" evidence="1">
    <location>
        <begin position="5"/>
        <end position="79"/>
    </location>
</feature>
<dbReference type="SUPFAM" id="SSF89550">
    <property type="entry name" value="PHP domain-like"/>
    <property type="match status" value="1"/>
</dbReference>
<gene>
    <name evidence="2" type="ORF">J5W02_12425</name>
</gene>
<protein>
    <submittedName>
        <fullName evidence="2">Phosphatase</fullName>
    </submittedName>
</protein>
<dbReference type="Proteomes" id="UP000719942">
    <property type="component" value="Unassembled WGS sequence"/>
</dbReference>
<dbReference type="InterPro" id="IPR003141">
    <property type="entry name" value="Pol/His_phosphatase_N"/>
</dbReference>
<sequence>MNIIADTHTHTIASTHAYSTLQEMVHAAYLKKLYAIAVTDHGITMPGAPGRWYFHNLRIIPHLLEGVLVLRGQETNIIDFDGNIDIEADCVGTMDWVVASIHAEAIPKERPTVEEVTNAWMNIAKNPHINVIGHSGTNKYRYDYESVIPEFGRQGKLVELNESSFFGRESSIPNCKRIMEICKKRGVPIIVNTDSHFSSLVGCFDHSLALLDELDFPEELVVNSSTERFQAYLREYSQVFNDPLLQ</sequence>
<dbReference type="InterPro" id="IPR016195">
    <property type="entry name" value="Pol/histidinol_Pase-like"/>
</dbReference>
<dbReference type="RefSeq" id="WP_219966020.1">
    <property type="nucleotide sequence ID" value="NZ_JAGFNZ010000005.1"/>
</dbReference>
<dbReference type="EMBL" id="JAGFNZ010000005">
    <property type="protein sequence ID" value="MBW7573616.1"/>
    <property type="molecule type" value="Genomic_DNA"/>
</dbReference>
<evidence type="ECO:0000313" key="3">
    <source>
        <dbReference type="Proteomes" id="UP000719942"/>
    </source>
</evidence>
<dbReference type="PANTHER" id="PTHR36928:SF1">
    <property type="entry name" value="PHOSPHATASE YCDX-RELATED"/>
    <property type="match status" value="1"/>
</dbReference>